<dbReference type="InterPro" id="IPR003594">
    <property type="entry name" value="HATPase_dom"/>
</dbReference>
<evidence type="ECO:0000256" key="4">
    <source>
        <dbReference type="ARBA" id="ARBA00022679"/>
    </source>
</evidence>
<sequence length="808" mass="87493">MTVARKASGGATPTPAGFERSSGVFGRLTRLAETLLAPAKAQITILIDGKPWRSHDPENTLGDKATLTEMAIAAGKPVWIADAREHPRFRDSVYVTGEKGLRMIVAAPIRLPDGAVPGALVVGAREPRKRDAELEARLMDIADLCADEWLRVQSQAAQERSQQESRAVRQVLGAIIDSAPLSLLMLDAELHIMGASRRWLESRDVTRRAAIGRKLTDIMPQAKAWQPTFDRCLAGEAIQSDRGEVEGPDGSTQWVRTELTPWRDADGEVAGIIVASHDITDMVEALEASERSEERLKLALEISEIHVWEMDYIRRELTKVGAEDTFFTEPLSYRDLLRDIWGGVDPRDLPAAQAMWERHLRDGTPYNPEYRTIRSDGKVVWAAGSARMITDENGRVVRLIGALQNITERKQAEQALVRAKEEAEAATRAKSAFLATMSHEIRTPLNGVLGMAQAMARDELAGPQRERLDVIRQSGEALLAILNDVLDLSKIEAGKLELEETEFDIGELARAAQATFAATAQAKGVKFELKVAPSARGLYLGDTVRVRQILYNLVSNALKFTDKGKVKVGVARRGGSLVLKVSDSGIGIAPEKLATLFQKFEQADASTTRRYGGTGLGLAICRELAGMMGGAITAESKLGAGAIFTVELPLKKLSDSQRPAPAPRSDSGAAPEGRALRVLAAEDNPMNQLVLKTLLAQIGVEPVIVGDGRAAVAAWAREPWDLILMDVQMPELDGPSATAEIRAREAAEGRPRTPIVALTANAMDHQVSEYRAAGMDDFVAKPIEAGRLFEAVLAAAEQSEAAQAAAAA</sequence>
<dbReference type="EMBL" id="QFYQ01000001">
    <property type="protein sequence ID" value="RAK55019.1"/>
    <property type="molecule type" value="Genomic_DNA"/>
</dbReference>
<dbReference type="Pfam" id="PF02518">
    <property type="entry name" value="HATPase_c"/>
    <property type="match status" value="1"/>
</dbReference>
<feature type="domain" description="Response regulatory" evidence="13">
    <location>
        <begin position="677"/>
        <end position="796"/>
    </location>
</feature>
<dbReference type="InterPro" id="IPR001789">
    <property type="entry name" value="Sig_transdc_resp-reg_receiver"/>
</dbReference>
<dbReference type="PANTHER" id="PTHR45339:SF1">
    <property type="entry name" value="HYBRID SIGNAL TRANSDUCTION HISTIDINE KINASE J"/>
    <property type="match status" value="1"/>
</dbReference>
<evidence type="ECO:0000256" key="10">
    <source>
        <dbReference type="ARBA" id="ARBA00068150"/>
    </source>
</evidence>
<dbReference type="SUPFAM" id="SSF52172">
    <property type="entry name" value="CheY-like"/>
    <property type="match status" value="1"/>
</dbReference>
<dbReference type="Gene3D" id="3.30.565.10">
    <property type="entry name" value="Histidine kinase-like ATPase, C-terminal domain"/>
    <property type="match status" value="1"/>
</dbReference>
<dbReference type="Gene3D" id="1.10.287.130">
    <property type="match status" value="1"/>
</dbReference>
<dbReference type="GO" id="GO:0000155">
    <property type="term" value="F:phosphorelay sensor kinase activity"/>
    <property type="evidence" value="ECO:0007669"/>
    <property type="project" value="InterPro"/>
</dbReference>
<feature type="domain" description="PAC" evidence="14">
    <location>
        <begin position="366"/>
        <end position="418"/>
    </location>
</feature>
<dbReference type="PRINTS" id="PR00344">
    <property type="entry name" value="BCTRLSENSOR"/>
</dbReference>
<dbReference type="InterPro" id="IPR005467">
    <property type="entry name" value="His_kinase_dom"/>
</dbReference>
<dbReference type="CDD" id="cd17546">
    <property type="entry name" value="REC_hyHK_CKI1_RcsC-like"/>
    <property type="match status" value="1"/>
</dbReference>
<dbReference type="CDD" id="cd00130">
    <property type="entry name" value="PAS"/>
    <property type="match status" value="2"/>
</dbReference>
<dbReference type="Proteomes" id="UP000249254">
    <property type="component" value="Unassembled WGS sequence"/>
</dbReference>
<dbReference type="PROSITE" id="PS50113">
    <property type="entry name" value="PAC"/>
    <property type="match status" value="2"/>
</dbReference>
<dbReference type="SUPFAM" id="SSF47384">
    <property type="entry name" value="Homodimeric domain of signal transducing histidine kinase"/>
    <property type="match status" value="1"/>
</dbReference>
<keyword evidence="5" id="KW-0547">Nucleotide-binding</keyword>
<feature type="domain" description="Histidine kinase" evidence="12">
    <location>
        <begin position="436"/>
        <end position="652"/>
    </location>
</feature>
<proteinExistence type="predicted"/>
<keyword evidence="7" id="KW-0067">ATP-binding</keyword>
<dbReference type="Gene3D" id="3.30.450.40">
    <property type="match status" value="1"/>
</dbReference>
<dbReference type="Pfam" id="PF08447">
    <property type="entry name" value="PAS_3"/>
    <property type="match status" value="1"/>
</dbReference>
<keyword evidence="4" id="KW-0808">Transferase</keyword>
<name>A0A328AK92_9CAUL</name>
<dbReference type="SMART" id="SM00448">
    <property type="entry name" value="REC"/>
    <property type="match status" value="1"/>
</dbReference>
<dbReference type="PROSITE" id="PS50109">
    <property type="entry name" value="HIS_KIN"/>
    <property type="match status" value="1"/>
</dbReference>
<comment type="subunit">
    <text evidence="9">At low DSF concentrations, interacts with RpfF.</text>
</comment>
<protein>
    <recommendedName>
        <fullName evidence="10">Sensory/regulatory protein RpfC</fullName>
        <ecNumber evidence="2">2.7.13.3</ecNumber>
    </recommendedName>
</protein>
<dbReference type="FunFam" id="1.10.287.130:FF:000002">
    <property type="entry name" value="Two-component osmosensing histidine kinase"/>
    <property type="match status" value="1"/>
</dbReference>
<dbReference type="PROSITE" id="PS50110">
    <property type="entry name" value="RESPONSE_REGULATORY"/>
    <property type="match status" value="1"/>
</dbReference>
<feature type="domain" description="PAC" evidence="14">
    <location>
        <begin position="239"/>
        <end position="291"/>
    </location>
</feature>
<evidence type="ECO:0000256" key="9">
    <source>
        <dbReference type="ARBA" id="ARBA00064003"/>
    </source>
</evidence>
<dbReference type="PANTHER" id="PTHR45339">
    <property type="entry name" value="HYBRID SIGNAL TRANSDUCTION HISTIDINE KINASE J"/>
    <property type="match status" value="1"/>
</dbReference>
<dbReference type="Gene3D" id="3.30.450.20">
    <property type="entry name" value="PAS domain"/>
    <property type="match status" value="2"/>
</dbReference>
<dbReference type="SMART" id="SM00387">
    <property type="entry name" value="HATPase_c"/>
    <property type="match status" value="1"/>
</dbReference>
<dbReference type="Pfam" id="PF00512">
    <property type="entry name" value="HisKA"/>
    <property type="match status" value="1"/>
</dbReference>
<dbReference type="InterPro" id="IPR000014">
    <property type="entry name" value="PAS"/>
</dbReference>
<dbReference type="InterPro" id="IPR001610">
    <property type="entry name" value="PAC"/>
</dbReference>
<dbReference type="SUPFAM" id="SSF55874">
    <property type="entry name" value="ATPase domain of HSP90 chaperone/DNA topoisomerase II/histidine kinase"/>
    <property type="match status" value="1"/>
</dbReference>
<evidence type="ECO:0000313" key="16">
    <source>
        <dbReference type="Proteomes" id="UP000249254"/>
    </source>
</evidence>
<evidence type="ECO:0000256" key="8">
    <source>
        <dbReference type="ARBA" id="ARBA00023012"/>
    </source>
</evidence>
<evidence type="ECO:0000256" key="1">
    <source>
        <dbReference type="ARBA" id="ARBA00000085"/>
    </source>
</evidence>
<evidence type="ECO:0000256" key="7">
    <source>
        <dbReference type="ARBA" id="ARBA00022840"/>
    </source>
</evidence>
<dbReference type="RefSeq" id="WP_111528769.1">
    <property type="nucleotide sequence ID" value="NZ_JBHRSG010000003.1"/>
</dbReference>
<dbReference type="InterPro" id="IPR035965">
    <property type="entry name" value="PAS-like_dom_sf"/>
</dbReference>
<evidence type="ECO:0000256" key="5">
    <source>
        <dbReference type="ARBA" id="ARBA00022741"/>
    </source>
</evidence>
<dbReference type="Gene3D" id="3.40.50.2300">
    <property type="match status" value="1"/>
</dbReference>
<dbReference type="InterPro" id="IPR013655">
    <property type="entry name" value="PAS_fold_3"/>
</dbReference>
<dbReference type="InterPro" id="IPR036097">
    <property type="entry name" value="HisK_dim/P_sf"/>
</dbReference>
<dbReference type="SMART" id="SM00086">
    <property type="entry name" value="PAC"/>
    <property type="match status" value="2"/>
</dbReference>
<dbReference type="EC" id="2.7.13.3" evidence="2"/>
<dbReference type="Pfam" id="PF00072">
    <property type="entry name" value="Response_reg"/>
    <property type="match status" value="1"/>
</dbReference>
<dbReference type="InterPro" id="IPR029016">
    <property type="entry name" value="GAF-like_dom_sf"/>
</dbReference>
<dbReference type="CDD" id="cd16922">
    <property type="entry name" value="HATPase_EvgS-ArcB-TorS-like"/>
    <property type="match status" value="1"/>
</dbReference>
<keyword evidence="6 15" id="KW-0418">Kinase</keyword>
<dbReference type="GO" id="GO:0005524">
    <property type="term" value="F:ATP binding"/>
    <property type="evidence" value="ECO:0007669"/>
    <property type="project" value="UniProtKB-KW"/>
</dbReference>
<dbReference type="InterPro" id="IPR036890">
    <property type="entry name" value="HATPase_C_sf"/>
</dbReference>
<dbReference type="InterPro" id="IPR004358">
    <property type="entry name" value="Sig_transdc_His_kin-like_C"/>
</dbReference>
<evidence type="ECO:0000259" key="12">
    <source>
        <dbReference type="PROSITE" id="PS50109"/>
    </source>
</evidence>
<evidence type="ECO:0000256" key="2">
    <source>
        <dbReference type="ARBA" id="ARBA00012438"/>
    </source>
</evidence>
<evidence type="ECO:0000256" key="3">
    <source>
        <dbReference type="ARBA" id="ARBA00022553"/>
    </source>
</evidence>
<gene>
    <name evidence="15" type="ORF">DJ017_11025</name>
</gene>
<evidence type="ECO:0000313" key="15">
    <source>
        <dbReference type="EMBL" id="RAK55019.1"/>
    </source>
</evidence>
<evidence type="ECO:0000259" key="14">
    <source>
        <dbReference type="PROSITE" id="PS50113"/>
    </source>
</evidence>
<evidence type="ECO:0000256" key="11">
    <source>
        <dbReference type="PROSITE-ProRule" id="PRU00169"/>
    </source>
</evidence>
<dbReference type="SMART" id="SM00388">
    <property type="entry name" value="HisKA"/>
    <property type="match status" value="1"/>
</dbReference>
<keyword evidence="8" id="KW-0902">Two-component regulatory system</keyword>
<keyword evidence="3 11" id="KW-0597">Phosphoprotein</keyword>
<dbReference type="CDD" id="cd00082">
    <property type="entry name" value="HisKA"/>
    <property type="match status" value="1"/>
</dbReference>
<dbReference type="SUPFAM" id="SSF55785">
    <property type="entry name" value="PYP-like sensor domain (PAS domain)"/>
    <property type="match status" value="2"/>
</dbReference>
<comment type="caution">
    <text evidence="15">The sequence shown here is derived from an EMBL/GenBank/DDBJ whole genome shotgun (WGS) entry which is preliminary data.</text>
</comment>
<comment type="catalytic activity">
    <reaction evidence="1">
        <text>ATP + protein L-histidine = ADP + protein N-phospho-L-histidine.</text>
        <dbReference type="EC" id="2.7.13.3"/>
    </reaction>
</comment>
<dbReference type="InterPro" id="IPR011006">
    <property type="entry name" value="CheY-like_superfamily"/>
</dbReference>
<dbReference type="NCBIfam" id="TIGR00229">
    <property type="entry name" value="sensory_box"/>
    <property type="match status" value="2"/>
</dbReference>
<evidence type="ECO:0000256" key="6">
    <source>
        <dbReference type="ARBA" id="ARBA00022777"/>
    </source>
</evidence>
<dbReference type="AlphaFoldDB" id="A0A328AK92"/>
<feature type="modified residue" description="4-aspartylphosphate" evidence="11">
    <location>
        <position position="726"/>
    </location>
</feature>
<dbReference type="InterPro" id="IPR013656">
    <property type="entry name" value="PAS_4"/>
</dbReference>
<dbReference type="OrthoDB" id="9801651at2"/>
<accession>A0A328AK92</accession>
<dbReference type="InterPro" id="IPR003661">
    <property type="entry name" value="HisK_dim/P_dom"/>
</dbReference>
<dbReference type="SUPFAM" id="SSF55781">
    <property type="entry name" value="GAF domain-like"/>
    <property type="match status" value="1"/>
</dbReference>
<reference evidence="16" key="1">
    <citation type="submission" date="2018-05" db="EMBL/GenBank/DDBJ databases">
        <authorList>
            <person name="Li X."/>
        </authorList>
    </citation>
    <scope>NUCLEOTIDE SEQUENCE [LARGE SCALE GENOMIC DNA]</scope>
    <source>
        <strain evidence="16">LX32</strain>
    </source>
</reference>
<keyword evidence="16" id="KW-1185">Reference proteome</keyword>
<evidence type="ECO:0000259" key="13">
    <source>
        <dbReference type="PROSITE" id="PS50110"/>
    </source>
</evidence>
<dbReference type="FunFam" id="3.30.565.10:FF:000010">
    <property type="entry name" value="Sensor histidine kinase RcsC"/>
    <property type="match status" value="1"/>
</dbReference>
<dbReference type="Pfam" id="PF08448">
    <property type="entry name" value="PAS_4"/>
    <property type="match status" value="1"/>
</dbReference>
<organism evidence="15 16">
    <name type="scientific">Phenylobacterium soli</name>
    <dbReference type="NCBI Taxonomy" id="2170551"/>
    <lineage>
        <taxon>Bacteria</taxon>
        <taxon>Pseudomonadati</taxon>
        <taxon>Pseudomonadota</taxon>
        <taxon>Alphaproteobacteria</taxon>
        <taxon>Caulobacterales</taxon>
        <taxon>Caulobacteraceae</taxon>
        <taxon>Phenylobacterium</taxon>
    </lineage>
</organism>
<dbReference type="InterPro" id="IPR000700">
    <property type="entry name" value="PAS-assoc_C"/>
</dbReference>